<dbReference type="SUPFAM" id="SSF56300">
    <property type="entry name" value="Metallo-dependent phosphatases"/>
    <property type="match status" value="1"/>
</dbReference>
<accession>G5J7F1</accession>
<dbReference type="GeneID" id="88766937"/>
<dbReference type="PATRIC" id="fig|423471.3.peg.3186"/>
<dbReference type="GO" id="GO:0008758">
    <property type="term" value="F:UDP-2,3-diacylglucosamine hydrolase activity"/>
    <property type="evidence" value="ECO:0007669"/>
    <property type="project" value="TreeGrafter"/>
</dbReference>
<evidence type="ECO:0000256" key="2">
    <source>
        <dbReference type="ARBA" id="ARBA00022801"/>
    </source>
</evidence>
<evidence type="ECO:0000313" key="4">
    <source>
        <dbReference type="EMBL" id="EHJ11877.1"/>
    </source>
</evidence>
<dbReference type="InterPro" id="IPR051158">
    <property type="entry name" value="Metallophosphoesterase_sf"/>
</dbReference>
<name>G5J7F1_CROWT</name>
<dbReference type="GO" id="GO:0009245">
    <property type="term" value="P:lipid A biosynthetic process"/>
    <property type="evidence" value="ECO:0007669"/>
    <property type="project" value="TreeGrafter"/>
</dbReference>
<comment type="caution">
    <text evidence="4">The sequence shown here is derived from an EMBL/GenBank/DDBJ whole genome shotgun (WGS) entry which is preliminary data.</text>
</comment>
<dbReference type="PANTHER" id="PTHR31302">
    <property type="entry name" value="TRANSMEMBRANE PROTEIN WITH METALLOPHOSPHOESTERASE DOMAIN-RELATED"/>
    <property type="match status" value="1"/>
</dbReference>
<dbReference type="Proteomes" id="UP000003477">
    <property type="component" value="Unassembled WGS sequence"/>
</dbReference>
<dbReference type="RefSeq" id="WP_007306242.1">
    <property type="nucleotide sequence ID" value="NZ_AESD01000500.1"/>
</dbReference>
<reference evidence="4 5" key="1">
    <citation type="journal article" date="2011" name="Front. Microbiol.">
        <title>Two Strains of Crocosphaera watsonii with Highly Conserved Genomes are Distinguished by Strain-Specific Features.</title>
        <authorList>
            <person name="Bench S.R."/>
            <person name="Ilikchyan I.N."/>
            <person name="Tripp H.J."/>
            <person name="Zehr J.P."/>
        </authorList>
    </citation>
    <scope>NUCLEOTIDE SEQUENCE [LARGE SCALE GENOMIC DNA]</scope>
    <source>
        <strain evidence="4 5">WH 0003</strain>
    </source>
</reference>
<dbReference type="PANTHER" id="PTHR31302:SF31">
    <property type="entry name" value="PHOSPHODIESTERASE YAEI"/>
    <property type="match status" value="1"/>
</dbReference>
<keyword evidence="2" id="KW-0378">Hydrolase</keyword>
<dbReference type="CDD" id="cd07385">
    <property type="entry name" value="MPP_YkuE_C"/>
    <property type="match status" value="1"/>
</dbReference>
<dbReference type="Gene3D" id="3.60.21.10">
    <property type="match status" value="1"/>
</dbReference>
<sequence length="277" mass="30774">MLPPILSESLRVERLTIPIKGLSSLLEGTKIVQLSDLHDDGVCLSPQLLTQAIALSNEEKPDLVVLTGDYITNEPNTIYDLAPKLKLLQSRVGTYAVLGNHDYLYAHGKPKITEALTEVGVKVLWNEIVSPLGDNLPIVGLADFWSKEFNPEPTMSKLSPSKPRLVLSHNPDTATILQRWRVDLQLSGHTHGGQIVIPGFGPGLMLLQQVRQHIPPQLRGCIPYINHCSGILKNWQWHQGWHHVRGNQLYINRGLGTYFPGRCFCPPELTVITLASS</sequence>
<evidence type="ECO:0000313" key="5">
    <source>
        <dbReference type="Proteomes" id="UP000003477"/>
    </source>
</evidence>
<proteinExistence type="predicted"/>
<dbReference type="InterPro" id="IPR004843">
    <property type="entry name" value="Calcineurin-like_PHP"/>
</dbReference>
<protein>
    <submittedName>
        <fullName evidence="4">Metallophosphoesterase</fullName>
    </submittedName>
</protein>
<evidence type="ECO:0000259" key="3">
    <source>
        <dbReference type="Pfam" id="PF00149"/>
    </source>
</evidence>
<dbReference type="GO" id="GO:0016020">
    <property type="term" value="C:membrane"/>
    <property type="evidence" value="ECO:0007669"/>
    <property type="project" value="GOC"/>
</dbReference>
<dbReference type="Pfam" id="PF00149">
    <property type="entry name" value="Metallophos"/>
    <property type="match status" value="1"/>
</dbReference>
<feature type="domain" description="Calcineurin-like phosphoesterase" evidence="3">
    <location>
        <begin position="30"/>
        <end position="192"/>
    </location>
</feature>
<dbReference type="AlphaFoldDB" id="G5J7F1"/>
<dbReference type="InterPro" id="IPR029052">
    <property type="entry name" value="Metallo-depent_PP-like"/>
</dbReference>
<organism evidence="4 5">
    <name type="scientific">Crocosphaera watsonii WH 0003</name>
    <dbReference type="NCBI Taxonomy" id="423471"/>
    <lineage>
        <taxon>Bacteria</taxon>
        <taxon>Bacillati</taxon>
        <taxon>Cyanobacteriota</taxon>
        <taxon>Cyanophyceae</taxon>
        <taxon>Oscillatoriophycideae</taxon>
        <taxon>Chroococcales</taxon>
        <taxon>Aphanothecaceae</taxon>
        <taxon>Crocosphaera</taxon>
    </lineage>
</organism>
<dbReference type="EMBL" id="AESD01000500">
    <property type="protein sequence ID" value="EHJ11877.1"/>
    <property type="molecule type" value="Genomic_DNA"/>
</dbReference>
<gene>
    <name evidence="4" type="ORF">CWATWH0003_3391</name>
</gene>
<evidence type="ECO:0000256" key="1">
    <source>
        <dbReference type="ARBA" id="ARBA00022723"/>
    </source>
</evidence>
<dbReference type="GO" id="GO:0046872">
    <property type="term" value="F:metal ion binding"/>
    <property type="evidence" value="ECO:0007669"/>
    <property type="project" value="UniProtKB-KW"/>
</dbReference>
<keyword evidence="1" id="KW-0479">Metal-binding</keyword>